<protein>
    <recommendedName>
        <fullName evidence="3">DUF4241 domain-containing protein</fullName>
    </recommendedName>
</protein>
<keyword evidence="2" id="KW-1185">Reference proteome</keyword>
<evidence type="ECO:0008006" key="3">
    <source>
        <dbReference type="Google" id="ProtNLM"/>
    </source>
</evidence>
<dbReference type="RefSeq" id="WP_344043264.1">
    <property type="nucleotide sequence ID" value="NZ_BAAAPB010000001.1"/>
</dbReference>
<organism evidence="1 2">
    <name type="scientific">Nocardioides panacihumi</name>
    <dbReference type="NCBI Taxonomy" id="400774"/>
    <lineage>
        <taxon>Bacteria</taxon>
        <taxon>Bacillati</taxon>
        <taxon>Actinomycetota</taxon>
        <taxon>Actinomycetes</taxon>
        <taxon>Propionibacteriales</taxon>
        <taxon>Nocardioidaceae</taxon>
        <taxon>Nocardioides</taxon>
    </lineage>
</organism>
<proteinExistence type="predicted"/>
<comment type="caution">
    <text evidence="1">The sequence shown here is derived from an EMBL/GenBank/DDBJ whole genome shotgun (WGS) entry which is preliminary data.</text>
</comment>
<evidence type="ECO:0000313" key="1">
    <source>
        <dbReference type="EMBL" id="GAA1953818.1"/>
    </source>
</evidence>
<gene>
    <name evidence="1" type="ORF">GCM10009798_11230</name>
</gene>
<dbReference type="Proteomes" id="UP001500571">
    <property type="component" value="Unassembled WGS sequence"/>
</dbReference>
<name>A0ABP5BXM8_9ACTN</name>
<reference evidence="2" key="1">
    <citation type="journal article" date="2019" name="Int. J. Syst. Evol. Microbiol.">
        <title>The Global Catalogue of Microorganisms (GCM) 10K type strain sequencing project: providing services to taxonomists for standard genome sequencing and annotation.</title>
        <authorList>
            <consortium name="The Broad Institute Genomics Platform"/>
            <consortium name="The Broad Institute Genome Sequencing Center for Infectious Disease"/>
            <person name="Wu L."/>
            <person name="Ma J."/>
        </authorList>
    </citation>
    <scope>NUCLEOTIDE SEQUENCE [LARGE SCALE GENOMIC DNA]</scope>
    <source>
        <strain evidence="2">JCM 15309</strain>
    </source>
</reference>
<evidence type="ECO:0000313" key="2">
    <source>
        <dbReference type="Proteomes" id="UP001500571"/>
    </source>
</evidence>
<dbReference type="EMBL" id="BAAAPB010000001">
    <property type="protein sequence ID" value="GAA1953818.1"/>
    <property type="molecule type" value="Genomic_DNA"/>
</dbReference>
<sequence>MSCPPEFLVRFGDRYLFPENVRYPEQTVTLTAMPGPALPMRWGLLAIADPWYPETTPKFAATTIGGGGAKVTSLTTVARTRTGDGDADVMAVAASAGDLDRVATWEPLLQDEKHFHLDSDSALGAFYEISDAALLQPLFEDADHMKTVYDRALTEKVVAMEVDGRVVAVVFLCPDGSGIYPVHVGFDADMSAVAVTVDLRLLEAADRLD</sequence>
<accession>A0ABP5BXM8</accession>